<evidence type="ECO:0000313" key="2">
    <source>
        <dbReference type="EMBL" id="GLQ69285.1"/>
    </source>
</evidence>
<sequence>MTTIHNLTPSPLRTIVLQGSNATVSQVTFCPKSSAECLDYTLDFSALLAGTGDTLTAITSATVITASGDYALTIMWSAVAGTMVVAFLASGQPNTTQKILFEITTQQGRVYSVMAVLQITDLTVAIAPPSNFLSDTLTNGSVLIAGVEALPSGYSSNGQVVMATEATAPVGTPSFESVTASTYVGDGSGLDVTSGGKVQSIGQWIAALSPDGAQGVGIKSIDVTQGSVVAGQPSTVTLTAILTDGTITAPATFEAPAGAPGATGASGDVGATGATGPKGDTGAAGADGAAGVGIASVAVSQGAVVAGQSSTVTLTATMSNGATAPGISFEAPAGAPGSGGIAVDLTAAAINAALGYTAADPSKFLALSPDKVADLQTVTAPSDSGFDATYALQLSDGGDTLQVGCLNSYGTRWLGVKSTNGAVGIRLKDQFNNAANIASHTSADGSTEIYSGWLAIDAGYGTGGLRVIDKDDQKYYWQLWANNTSSGPVPLYISAGTTDGSAWQAPLVSFNPTTNVAEFLNEPVISTTYTFAALPASPVAWQRAIVTDKAIGSGAQGVMAMWNPNTKAWTGLGGETLV</sequence>
<organism evidence="2 3">
    <name type="scientific">Gluconobacter albidus</name>
    <dbReference type="NCBI Taxonomy" id="318683"/>
    <lineage>
        <taxon>Bacteria</taxon>
        <taxon>Pseudomonadati</taxon>
        <taxon>Pseudomonadota</taxon>
        <taxon>Alphaproteobacteria</taxon>
        <taxon>Acetobacterales</taxon>
        <taxon>Acetobacteraceae</taxon>
        <taxon>Gluconobacter</taxon>
    </lineage>
</organism>
<dbReference type="InterPro" id="IPR056928">
    <property type="entry name" value="Gp77-like"/>
</dbReference>
<proteinExistence type="predicted"/>
<name>A0ABQ5X0F8_9PROT</name>
<protein>
    <submittedName>
        <fullName evidence="2">Uncharacterized protein</fullName>
    </submittedName>
</protein>
<evidence type="ECO:0000313" key="3">
    <source>
        <dbReference type="Proteomes" id="UP001156672"/>
    </source>
</evidence>
<reference evidence="3" key="1">
    <citation type="journal article" date="2019" name="Int. J. Syst. Evol. Microbiol.">
        <title>The Global Catalogue of Microorganisms (GCM) 10K type strain sequencing project: providing services to taxonomists for standard genome sequencing and annotation.</title>
        <authorList>
            <consortium name="The Broad Institute Genomics Platform"/>
            <consortium name="The Broad Institute Genome Sequencing Center for Infectious Disease"/>
            <person name="Wu L."/>
            <person name="Ma J."/>
        </authorList>
    </citation>
    <scope>NUCLEOTIDE SEQUENCE [LARGE SCALE GENOMIC DNA]</scope>
    <source>
        <strain evidence="3">NBRC 3250</strain>
    </source>
</reference>
<accession>A0ABQ5X0F8</accession>
<dbReference type="RefSeq" id="WP_062032179.1">
    <property type="nucleotide sequence ID" value="NZ_BEWL01000006.1"/>
</dbReference>
<keyword evidence="3" id="KW-1185">Reference proteome</keyword>
<gene>
    <name evidence="2" type="ORF">GCM10007866_17360</name>
</gene>
<dbReference type="Pfam" id="PF23148">
    <property type="entry name" value="Gp77"/>
    <property type="match status" value="1"/>
</dbReference>
<feature type="region of interest" description="Disordered" evidence="1">
    <location>
        <begin position="258"/>
        <end position="278"/>
    </location>
</feature>
<dbReference type="Proteomes" id="UP001156672">
    <property type="component" value="Unassembled WGS sequence"/>
</dbReference>
<dbReference type="EMBL" id="BSNW01000016">
    <property type="protein sequence ID" value="GLQ69285.1"/>
    <property type="molecule type" value="Genomic_DNA"/>
</dbReference>
<comment type="caution">
    <text evidence="2">The sequence shown here is derived from an EMBL/GenBank/DDBJ whole genome shotgun (WGS) entry which is preliminary data.</text>
</comment>
<evidence type="ECO:0000256" key="1">
    <source>
        <dbReference type="SAM" id="MobiDB-lite"/>
    </source>
</evidence>